<evidence type="ECO:0000256" key="3">
    <source>
        <dbReference type="ARBA" id="ARBA00023163"/>
    </source>
</evidence>
<name>A0A212KMS5_9PROT</name>
<dbReference type="InterPro" id="IPR036388">
    <property type="entry name" value="WH-like_DNA-bd_sf"/>
</dbReference>
<protein>
    <submittedName>
        <fullName evidence="5">Putative transcriptional regulator, GntR Family</fullName>
    </submittedName>
</protein>
<dbReference type="Gene3D" id="1.20.120.530">
    <property type="entry name" value="GntR ligand-binding domain-like"/>
    <property type="match status" value="1"/>
</dbReference>
<evidence type="ECO:0000259" key="4">
    <source>
        <dbReference type="PROSITE" id="PS50949"/>
    </source>
</evidence>
<reference evidence="5" key="1">
    <citation type="submission" date="2016-04" db="EMBL/GenBank/DDBJ databases">
        <authorList>
            <person name="Evans L.H."/>
            <person name="Alamgir A."/>
            <person name="Owens N."/>
            <person name="Weber N.D."/>
            <person name="Virtaneva K."/>
            <person name="Barbian K."/>
            <person name="Babar A."/>
            <person name="Rosenke K."/>
        </authorList>
    </citation>
    <scope>NUCLEOTIDE SEQUENCE</scope>
    <source>
        <strain evidence="5">86</strain>
    </source>
</reference>
<dbReference type="EMBL" id="FLUO01000003">
    <property type="protein sequence ID" value="SBW12932.1"/>
    <property type="molecule type" value="Genomic_DNA"/>
</dbReference>
<dbReference type="InterPro" id="IPR011711">
    <property type="entry name" value="GntR_C"/>
</dbReference>
<dbReference type="Pfam" id="PF00392">
    <property type="entry name" value="GntR"/>
    <property type="match status" value="1"/>
</dbReference>
<dbReference type="InterPro" id="IPR000524">
    <property type="entry name" value="Tscrpt_reg_HTH_GntR"/>
</dbReference>
<feature type="domain" description="HTH gntR-type" evidence="4">
    <location>
        <begin position="13"/>
        <end position="80"/>
    </location>
</feature>
<dbReference type="SUPFAM" id="SSF46785">
    <property type="entry name" value="Winged helix' DNA-binding domain"/>
    <property type="match status" value="1"/>
</dbReference>
<sequence>MSVFLPLDPFSTEPIGPRVYRAIREAIVCLRLTPGQIISEAEVARQFGASRQPVHDAFVRLELSGLLHVLPQRGTRVARISPKDVRDAQVIRRAVEAATVRRAAERRQAESLAALDRNLARQEAVARDPQPHAFLKLDEEFHRLLAACAELEMAWAIIEDAKSHMDRVRFLSLPQTTPVEVLIRQHRAIVSGIAAGDAAAAEAALAEHFGELDKSLPALEAKFPELFDRDDAGVRSRLAAR</sequence>
<dbReference type="GO" id="GO:0003677">
    <property type="term" value="F:DNA binding"/>
    <property type="evidence" value="ECO:0007669"/>
    <property type="project" value="UniProtKB-KW"/>
</dbReference>
<accession>A0A212KMS5</accession>
<keyword evidence="3" id="KW-0804">Transcription</keyword>
<dbReference type="AlphaFoldDB" id="A0A212KMS5"/>
<dbReference type="SMART" id="SM00895">
    <property type="entry name" value="FCD"/>
    <property type="match status" value="1"/>
</dbReference>
<organism evidence="5">
    <name type="scientific">uncultured Alphaproteobacteria bacterium</name>
    <dbReference type="NCBI Taxonomy" id="91750"/>
    <lineage>
        <taxon>Bacteria</taxon>
        <taxon>Pseudomonadati</taxon>
        <taxon>Pseudomonadota</taxon>
        <taxon>Alphaproteobacteria</taxon>
        <taxon>environmental samples</taxon>
    </lineage>
</organism>
<proteinExistence type="predicted"/>
<dbReference type="SMART" id="SM00345">
    <property type="entry name" value="HTH_GNTR"/>
    <property type="match status" value="1"/>
</dbReference>
<dbReference type="Gene3D" id="1.10.10.10">
    <property type="entry name" value="Winged helix-like DNA-binding domain superfamily/Winged helix DNA-binding domain"/>
    <property type="match status" value="1"/>
</dbReference>
<dbReference type="PANTHER" id="PTHR43537:SF6">
    <property type="entry name" value="HTH-TYPE TRANSCRIPTIONAL REPRESSOR RSPR"/>
    <property type="match status" value="1"/>
</dbReference>
<dbReference type="GO" id="GO:0003700">
    <property type="term" value="F:DNA-binding transcription factor activity"/>
    <property type="evidence" value="ECO:0007669"/>
    <property type="project" value="InterPro"/>
</dbReference>
<gene>
    <name evidence="5" type="ORF">KL86APRO_30423</name>
</gene>
<evidence type="ECO:0000256" key="1">
    <source>
        <dbReference type="ARBA" id="ARBA00023015"/>
    </source>
</evidence>
<dbReference type="Pfam" id="PF07729">
    <property type="entry name" value="FCD"/>
    <property type="match status" value="1"/>
</dbReference>
<dbReference type="PROSITE" id="PS50949">
    <property type="entry name" value="HTH_GNTR"/>
    <property type="match status" value="1"/>
</dbReference>
<evidence type="ECO:0000256" key="2">
    <source>
        <dbReference type="ARBA" id="ARBA00023125"/>
    </source>
</evidence>
<dbReference type="InterPro" id="IPR008920">
    <property type="entry name" value="TF_FadR/GntR_C"/>
</dbReference>
<dbReference type="InterPro" id="IPR036390">
    <property type="entry name" value="WH_DNA-bd_sf"/>
</dbReference>
<keyword evidence="1" id="KW-0805">Transcription regulation</keyword>
<evidence type="ECO:0000313" key="5">
    <source>
        <dbReference type="EMBL" id="SBW12932.1"/>
    </source>
</evidence>
<keyword evidence="2" id="KW-0238">DNA-binding</keyword>
<dbReference type="SUPFAM" id="SSF48008">
    <property type="entry name" value="GntR ligand-binding domain-like"/>
    <property type="match status" value="1"/>
</dbReference>
<dbReference type="PANTHER" id="PTHR43537">
    <property type="entry name" value="TRANSCRIPTIONAL REGULATOR, GNTR FAMILY"/>
    <property type="match status" value="1"/>
</dbReference>